<dbReference type="InterPro" id="IPR036575">
    <property type="entry name" value="TFIIS_cen_dom_sf"/>
</dbReference>
<evidence type="ECO:0000256" key="4">
    <source>
        <dbReference type="ARBA" id="ARBA00023242"/>
    </source>
</evidence>
<feature type="region of interest" description="Disordered" evidence="5">
    <location>
        <begin position="120"/>
        <end position="145"/>
    </location>
</feature>
<evidence type="ECO:0000259" key="6">
    <source>
        <dbReference type="PROSITE" id="PS51321"/>
    </source>
</evidence>
<keyword evidence="4" id="KW-0539">Nucleus</keyword>
<dbReference type="PIRSF" id="PIRSF006704">
    <property type="entry name" value="TF_IIS"/>
    <property type="match status" value="1"/>
</dbReference>
<name>A0A7J7BYD4_TRIWF</name>
<keyword evidence="7" id="KW-0251">Elongation factor</keyword>
<feature type="compositionally biased region" description="Polar residues" evidence="5">
    <location>
        <begin position="123"/>
        <end position="142"/>
    </location>
</feature>
<keyword evidence="7" id="KW-0648">Protein biosynthesis</keyword>
<keyword evidence="8" id="KW-1185">Reference proteome</keyword>
<proteinExistence type="predicted"/>
<accession>A0A7J7BYD4</accession>
<dbReference type="GO" id="GO:0006351">
    <property type="term" value="P:DNA-templated transcription"/>
    <property type="evidence" value="ECO:0007669"/>
    <property type="project" value="InterPro"/>
</dbReference>
<evidence type="ECO:0000313" key="8">
    <source>
        <dbReference type="Proteomes" id="UP000593562"/>
    </source>
</evidence>
<keyword evidence="1" id="KW-0479">Metal-binding</keyword>
<dbReference type="InterPro" id="IPR035100">
    <property type="entry name" value="TF_IIS-typ"/>
</dbReference>
<dbReference type="Gene3D" id="1.10.472.30">
    <property type="entry name" value="Transcription elongation factor S-II, central domain"/>
    <property type="match status" value="1"/>
</dbReference>
<dbReference type="PROSITE" id="PS51321">
    <property type="entry name" value="TFIIS_CENTRAL"/>
    <property type="match status" value="1"/>
</dbReference>
<keyword evidence="2" id="KW-0863">Zinc-finger</keyword>
<comment type="caution">
    <text evidence="7">The sequence shown here is derived from an EMBL/GenBank/DDBJ whole genome shotgun (WGS) entry which is preliminary data.</text>
</comment>
<evidence type="ECO:0000256" key="1">
    <source>
        <dbReference type="ARBA" id="ARBA00022723"/>
    </source>
</evidence>
<dbReference type="EMBL" id="JAAARO010000022">
    <property type="protein sequence ID" value="KAF5726828.1"/>
    <property type="molecule type" value="Genomic_DNA"/>
</dbReference>
<evidence type="ECO:0000256" key="5">
    <source>
        <dbReference type="SAM" id="MobiDB-lite"/>
    </source>
</evidence>
<keyword evidence="3" id="KW-0862">Zinc</keyword>
<gene>
    <name evidence="7" type="ORF">HS088_TW22G00512</name>
</gene>
<reference evidence="7 8" key="1">
    <citation type="journal article" date="2020" name="Nat. Commun.">
        <title>Genome of Tripterygium wilfordii and identification of cytochrome P450 involved in triptolide biosynthesis.</title>
        <authorList>
            <person name="Tu L."/>
            <person name="Su P."/>
            <person name="Zhang Z."/>
            <person name="Gao L."/>
            <person name="Wang J."/>
            <person name="Hu T."/>
            <person name="Zhou J."/>
            <person name="Zhang Y."/>
            <person name="Zhao Y."/>
            <person name="Liu Y."/>
            <person name="Song Y."/>
            <person name="Tong Y."/>
            <person name="Lu Y."/>
            <person name="Yang J."/>
            <person name="Xu C."/>
            <person name="Jia M."/>
            <person name="Peters R.J."/>
            <person name="Huang L."/>
            <person name="Gao W."/>
        </authorList>
    </citation>
    <scope>NUCLEOTIDE SEQUENCE [LARGE SCALE GENOMIC DNA]</scope>
    <source>
        <strain evidence="8">cv. XIE 37</strain>
        <tissue evidence="7">Leaf</tissue>
    </source>
</reference>
<dbReference type="GO" id="GO:0008270">
    <property type="term" value="F:zinc ion binding"/>
    <property type="evidence" value="ECO:0007669"/>
    <property type="project" value="UniProtKB-KW"/>
</dbReference>
<dbReference type="InterPro" id="IPR003618">
    <property type="entry name" value="TFIIS_cen_dom"/>
</dbReference>
<feature type="domain" description="TFIIS central" evidence="6">
    <location>
        <begin position="147"/>
        <end position="265"/>
    </location>
</feature>
<dbReference type="GO" id="GO:0005634">
    <property type="term" value="C:nucleus"/>
    <property type="evidence" value="ECO:0007669"/>
    <property type="project" value="TreeGrafter"/>
</dbReference>
<dbReference type="InParanoid" id="A0A7J7BYD4"/>
<dbReference type="SMART" id="SM00510">
    <property type="entry name" value="TFS2M"/>
    <property type="match status" value="1"/>
</dbReference>
<evidence type="ECO:0000313" key="7">
    <source>
        <dbReference type="EMBL" id="KAF5726828.1"/>
    </source>
</evidence>
<dbReference type="SUPFAM" id="SSF46942">
    <property type="entry name" value="Elongation factor TFIIS domain 2"/>
    <property type="match status" value="1"/>
</dbReference>
<dbReference type="PANTHER" id="PTHR11477">
    <property type="entry name" value="TRANSCRIPTION FACTOR S-II ZINC FINGER DOMAIN-CONTAINING PROTEIN"/>
    <property type="match status" value="1"/>
</dbReference>
<evidence type="ECO:0000256" key="3">
    <source>
        <dbReference type="ARBA" id="ARBA00022833"/>
    </source>
</evidence>
<sequence length="271" mass="30654">MERELLRLIDVARRTAMAASAINNVSHCEAEVFRCLDALKRLQDFPMTPSLIESTQGELFPLTKHPIVKIRTATVSLISKLKNTVSDAKQDKKIIDDTRETKTIVRGNLVIRLKLHRKPTAPTCDSATMSPTQKKASPTNPGNIDISRDKVREVVQDSLSKAVAENGRVSEINPSVLATKIESVMYKMMGSFNGPKKLRYRSILFNLKDPKNPDLRRKVLHGKVTPEALVSMTTEEMASRQRRKEYKQIRKNALAKKHIEAKNPEQQEMEL</sequence>
<evidence type="ECO:0000256" key="2">
    <source>
        <dbReference type="ARBA" id="ARBA00022771"/>
    </source>
</evidence>
<dbReference type="Pfam" id="PF07500">
    <property type="entry name" value="TFIIS_M"/>
    <property type="match status" value="1"/>
</dbReference>
<dbReference type="Proteomes" id="UP000593562">
    <property type="component" value="Unassembled WGS sequence"/>
</dbReference>
<dbReference type="GO" id="GO:0003746">
    <property type="term" value="F:translation elongation factor activity"/>
    <property type="evidence" value="ECO:0007669"/>
    <property type="project" value="UniProtKB-KW"/>
</dbReference>
<dbReference type="AlphaFoldDB" id="A0A7J7BYD4"/>
<protein>
    <submittedName>
        <fullName evidence="7">Transcription elongation factor A protein 1</fullName>
    </submittedName>
</protein>
<organism evidence="7 8">
    <name type="scientific">Tripterygium wilfordii</name>
    <name type="common">Thunder God vine</name>
    <dbReference type="NCBI Taxonomy" id="458696"/>
    <lineage>
        <taxon>Eukaryota</taxon>
        <taxon>Viridiplantae</taxon>
        <taxon>Streptophyta</taxon>
        <taxon>Embryophyta</taxon>
        <taxon>Tracheophyta</taxon>
        <taxon>Spermatophyta</taxon>
        <taxon>Magnoliopsida</taxon>
        <taxon>eudicotyledons</taxon>
        <taxon>Gunneridae</taxon>
        <taxon>Pentapetalae</taxon>
        <taxon>rosids</taxon>
        <taxon>fabids</taxon>
        <taxon>Celastrales</taxon>
        <taxon>Celastraceae</taxon>
        <taxon>Tripterygium</taxon>
    </lineage>
</organism>
<dbReference type="PANTHER" id="PTHR11477:SF0">
    <property type="entry name" value="IP08861P-RELATED"/>
    <property type="match status" value="1"/>
</dbReference>
<dbReference type="OrthoDB" id="515814at2759"/>